<evidence type="ECO:0008006" key="4">
    <source>
        <dbReference type="Google" id="ProtNLM"/>
    </source>
</evidence>
<dbReference type="OrthoDB" id="580912at2"/>
<name>A0A6N7PRZ6_9BACT</name>
<keyword evidence="3" id="KW-1185">Reference proteome</keyword>
<sequence length="722" mass="76821">MLSTSRQFSAIVATALLLTSGHAVAQPVAPKPPLPLKTVRLYESGVGYFERSGRVGRDAGLALPVPVSHLDDALKTLVVLGTDGKTSVAGIEFASSISVEKGRALAGLPEGSGAITHASLLRSLKGGGIELRTAREAVKGKLVDVLDPDDGEPGPCMPVAASGAGKNQGDGAPAPCVPRKETTLLVLTTEAEIRTFFLSDVVGVKPTDPSLAARLGASASVSSPQGASARRDLRVLAESASDVTIGYVAEAPVWRSTYRMVLRDKEQRGTLQGWALVHNDTDEAWQKVKIELVNGRPDSFLYPLAAPRYTRRELVQPSEPLSTIPQLVLQTADAMWSEMIGDTFGVGGLGLSGVGYGGGGRGEGIGLGSIGTIGHGSGTGAGRGGPDSSTVLSVGDLAQIAEAEGVEAGALFRYSMPAPIDLRAHGSALVPFLQQSISARRIVWFSRAGEVGRSAARIKNDTKQTLPAGPISFFADGGFAGEAQIDRLKPTESRFIAFGEDIDVEITENGRMTTDEVQLVEVHGDHLVEHFIRHHRNDYTIENRSGGARTLFLNLDLVRNATVSGADELDFDVTSNKPLVVFASEPRSKKVRRIEADEGLSRRTAIEKLTPVSIRAIAAAPKLPAAQRAALEEAAAHLMDAEARESLLPKRRADLDELVQDLYRLRGYLAATRGKNDAEKFTAQILEKEARVKELRTRIAGLGTEVEGYRARSRAALGKLRK</sequence>
<accession>A0A6N7PRZ6</accession>
<protein>
    <recommendedName>
        <fullName evidence="4">DUF4139 domain-containing protein</fullName>
    </recommendedName>
</protein>
<keyword evidence="1" id="KW-0732">Signal</keyword>
<proteinExistence type="predicted"/>
<reference evidence="2 3" key="1">
    <citation type="submission" date="2019-10" db="EMBL/GenBank/DDBJ databases">
        <title>A soil myxobacterium in the family Polyangiaceae.</title>
        <authorList>
            <person name="Li Y."/>
            <person name="Wang J."/>
        </authorList>
    </citation>
    <scope>NUCLEOTIDE SEQUENCE [LARGE SCALE GENOMIC DNA]</scope>
    <source>
        <strain evidence="2 3">DSM 14734</strain>
    </source>
</reference>
<gene>
    <name evidence="2" type="ORF">GF068_14490</name>
</gene>
<feature type="chain" id="PRO_5026947283" description="DUF4139 domain-containing protein" evidence="1">
    <location>
        <begin position="26"/>
        <end position="722"/>
    </location>
</feature>
<evidence type="ECO:0000313" key="2">
    <source>
        <dbReference type="EMBL" id="MRG93130.1"/>
    </source>
</evidence>
<dbReference type="EMBL" id="WJIE01000004">
    <property type="protein sequence ID" value="MRG93130.1"/>
    <property type="molecule type" value="Genomic_DNA"/>
</dbReference>
<dbReference type="AlphaFoldDB" id="A0A6N7PRZ6"/>
<evidence type="ECO:0000256" key="1">
    <source>
        <dbReference type="SAM" id="SignalP"/>
    </source>
</evidence>
<dbReference type="Proteomes" id="UP000440224">
    <property type="component" value="Unassembled WGS sequence"/>
</dbReference>
<dbReference type="RefSeq" id="WP_153819996.1">
    <property type="nucleotide sequence ID" value="NZ_WJIE01000004.1"/>
</dbReference>
<evidence type="ECO:0000313" key="3">
    <source>
        <dbReference type="Proteomes" id="UP000440224"/>
    </source>
</evidence>
<feature type="signal peptide" evidence="1">
    <location>
        <begin position="1"/>
        <end position="25"/>
    </location>
</feature>
<comment type="caution">
    <text evidence="2">The sequence shown here is derived from an EMBL/GenBank/DDBJ whole genome shotgun (WGS) entry which is preliminary data.</text>
</comment>
<organism evidence="2 3">
    <name type="scientific">Polyangium spumosum</name>
    <dbReference type="NCBI Taxonomy" id="889282"/>
    <lineage>
        <taxon>Bacteria</taxon>
        <taxon>Pseudomonadati</taxon>
        <taxon>Myxococcota</taxon>
        <taxon>Polyangia</taxon>
        <taxon>Polyangiales</taxon>
        <taxon>Polyangiaceae</taxon>
        <taxon>Polyangium</taxon>
    </lineage>
</organism>